<protein>
    <submittedName>
        <fullName evidence="3">Uncharacterized protein</fullName>
    </submittedName>
</protein>
<evidence type="ECO:0000313" key="2">
    <source>
        <dbReference type="Proteomes" id="UP000887574"/>
    </source>
</evidence>
<feature type="compositionally biased region" description="Basic and acidic residues" evidence="1">
    <location>
        <begin position="123"/>
        <end position="134"/>
    </location>
</feature>
<evidence type="ECO:0000256" key="1">
    <source>
        <dbReference type="SAM" id="MobiDB-lite"/>
    </source>
</evidence>
<feature type="region of interest" description="Disordered" evidence="1">
    <location>
        <begin position="108"/>
        <end position="137"/>
    </location>
</feature>
<reference evidence="3" key="1">
    <citation type="submission" date="2022-11" db="UniProtKB">
        <authorList>
            <consortium name="WormBaseParasite"/>
        </authorList>
    </citation>
    <scope>IDENTIFICATION</scope>
</reference>
<dbReference type="WBParaSite" id="jg11762">
    <property type="protein sequence ID" value="jg11762"/>
    <property type="gene ID" value="jg11762"/>
</dbReference>
<organism evidence="2 3">
    <name type="scientific">Ditylenchus dipsaci</name>
    <dbReference type="NCBI Taxonomy" id="166011"/>
    <lineage>
        <taxon>Eukaryota</taxon>
        <taxon>Metazoa</taxon>
        <taxon>Ecdysozoa</taxon>
        <taxon>Nematoda</taxon>
        <taxon>Chromadorea</taxon>
        <taxon>Rhabditida</taxon>
        <taxon>Tylenchina</taxon>
        <taxon>Tylenchomorpha</taxon>
        <taxon>Sphaerularioidea</taxon>
        <taxon>Anguinidae</taxon>
        <taxon>Anguininae</taxon>
        <taxon>Ditylenchus</taxon>
    </lineage>
</organism>
<sequence>MMISTRETTRVATMSSCFAHPTFHYNFCIIFNPIIQLPLYLIASSSSQPTITLDNRKMYSTELATSPMSYPEHVRNVVAKNKKLERARREAGFGKTFLEQIIHEKQPTQMKPVPPKIQKRRNEKREWAPMKASEHSQNTINPSAKFVTLCLCHRTH</sequence>
<accession>A0A915CR57</accession>
<dbReference type="AlphaFoldDB" id="A0A915CR57"/>
<keyword evidence="2" id="KW-1185">Reference proteome</keyword>
<dbReference type="Proteomes" id="UP000887574">
    <property type="component" value="Unplaced"/>
</dbReference>
<name>A0A915CR57_9BILA</name>
<proteinExistence type="predicted"/>
<evidence type="ECO:0000313" key="3">
    <source>
        <dbReference type="WBParaSite" id="jg11762"/>
    </source>
</evidence>